<dbReference type="EMBL" id="JAECZO010000001">
    <property type="protein sequence ID" value="KAK7199745.1"/>
    <property type="molecule type" value="Genomic_DNA"/>
</dbReference>
<evidence type="ECO:0000313" key="2">
    <source>
        <dbReference type="EMBL" id="KAK7199745.1"/>
    </source>
</evidence>
<feature type="region of interest" description="Disordered" evidence="1">
    <location>
        <begin position="771"/>
        <end position="795"/>
    </location>
</feature>
<feature type="compositionally biased region" description="Low complexity" evidence="1">
    <location>
        <begin position="139"/>
        <end position="152"/>
    </location>
</feature>
<reference evidence="2 3" key="1">
    <citation type="journal article" date="2021" name="MBio">
        <title>A New Model Trypanosomatid, Novymonas esmeraldas: Genomic Perception of Its 'Candidatus Pandoraea novymonadis' Endosymbiont.</title>
        <authorList>
            <person name="Zakharova A."/>
            <person name="Saura A."/>
            <person name="Butenko A."/>
            <person name="Podesvova L."/>
            <person name="Warmusova S."/>
            <person name="Kostygov A.Y."/>
            <person name="Nenarokova A."/>
            <person name="Lukes J."/>
            <person name="Opperdoes F.R."/>
            <person name="Yurchenko V."/>
        </authorList>
    </citation>
    <scope>NUCLEOTIDE SEQUENCE [LARGE SCALE GENOMIC DNA]</scope>
    <source>
        <strain evidence="2 3">E262AT.01</strain>
    </source>
</reference>
<organism evidence="2 3">
    <name type="scientific">Novymonas esmeraldas</name>
    <dbReference type="NCBI Taxonomy" id="1808958"/>
    <lineage>
        <taxon>Eukaryota</taxon>
        <taxon>Discoba</taxon>
        <taxon>Euglenozoa</taxon>
        <taxon>Kinetoplastea</taxon>
        <taxon>Metakinetoplastina</taxon>
        <taxon>Trypanosomatida</taxon>
        <taxon>Trypanosomatidae</taxon>
        <taxon>Novymonas</taxon>
    </lineage>
</organism>
<dbReference type="AlphaFoldDB" id="A0AAW0F397"/>
<protein>
    <submittedName>
        <fullName evidence="2">Uncharacterized protein</fullName>
    </submittedName>
</protein>
<feature type="region of interest" description="Disordered" evidence="1">
    <location>
        <begin position="129"/>
        <end position="183"/>
    </location>
</feature>
<sequence>MIVGGAPAKRWATESVPELLASPKTSLETVLLSDTVVDYLQSIQTTPVTHATRRAADGAAEGVDGGPSTVPHNVHVVLRYIARNADGLFSLLQGKASLASFRPSAAVAAPDDPAAAAASHGASAVIAKARPLRGRRAAASRSSSSSASSPDSAGRHATDDDASAGSTSPNTPARPGDADDETQERRCLANLTEFLSFCIAHSPEQAEINAVVAACTTTLSVQKTLESQRTFAVQRLLLEAFDSDFETTTQTIADTLTPSIITGVVENLASNSIVAETLIALFGSALSAVWMVKPTTRTALFTSRWIQLGFPATLCAYLPIAIRDPGMYHYFYFFKELLKRGYSHSAGPVVDVLLGEPLVSDYVERILRCCEQDVGRSPMFTPEGAAASPVSLAADAMEVLVSIVSLVRKSVVLPETASMYAASTLFVTPVAVLQAQARRMTALLAPTAREVTEAVALGSSAAATPSSRSLAGSSRRSLPSLVRASSSGLGPLRLAVCELFVEFSLFQLASTDSTLITSGFFPAFIGCCERFPQHDALARALHRCILTVFKRALLVGETVKSAAERDQLWSYLVQPHTVVLRSGRAASVVGALTDLAQTPETALSSHCLDILAELAALPLFQAAAAGGRFDAHLDAFRACDALQERVRHMVVPITGERFEDRGSTTLEEPVHRDTINLAGDRYRGPKVGGPTRGSRFSSPSNRAGKGGYVIVRHSGDDDRPQRTTPEAAVDIEALKREVYSLQQASSPAVQSYPSFSNVHLGFFATTVADDEGEADGEAAAADPTPIAPPAASHTH</sequence>
<evidence type="ECO:0000256" key="1">
    <source>
        <dbReference type="SAM" id="MobiDB-lite"/>
    </source>
</evidence>
<evidence type="ECO:0000313" key="3">
    <source>
        <dbReference type="Proteomes" id="UP001430356"/>
    </source>
</evidence>
<accession>A0AAW0F397</accession>
<proteinExistence type="predicted"/>
<name>A0AAW0F397_9TRYP</name>
<comment type="caution">
    <text evidence="2">The sequence shown here is derived from an EMBL/GenBank/DDBJ whole genome shotgun (WGS) entry which is preliminary data.</text>
</comment>
<gene>
    <name evidence="2" type="ORF">NESM_000020600</name>
</gene>
<dbReference type="Proteomes" id="UP001430356">
    <property type="component" value="Unassembled WGS sequence"/>
</dbReference>
<feature type="region of interest" description="Disordered" evidence="1">
    <location>
        <begin position="679"/>
        <end position="706"/>
    </location>
</feature>
<keyword evidence="3" id="KW-1185">Reference proteome</keyword>